<evidence type="ECO:0000256" key="11">
    <source>
        <dbReference type="ARBA" id="ARBA00023242"/>
    </source>
</evidence>
<evidence type="ECO:0000256" key="5">
    <source>
        <dbReference type="ARBA" id="ARBA00022705"/>
    </source>
</evidence>
<dbReference type="InterPro" id="IPR050191">
    <property type="entry name" value="ATP-dep_DNA_ligase"/>
</dbReference>
<dbReference type="GO" id="GO:0005739">
    <property type="term" value="C:mitochondrion"/>
    <property type="evidence" value="ECO:0007669"/>
    <property type="project" value="TreeGrafter"/>
</dbReference>
<keyword evidence="12" id="KW-0131">Cell cycle</keyword>
<evidence type="ECO:0000256" key="15">
    <source>
        <dbReference type="RuleBase" id="RU004196"/>
    </source>
</evidence>
<dbReference type="FunFam" id="3.30.470.30:FF:000002">
    <property type="entry name" value="DNA ligase"/>
    <property type="match status" value="1"/>
</dbReference>
<dbReference type="Gene3D" id="2.40.50.140">
    <property type="entry name" value="Nucleic acid-binding proteins"/>
    <property type="match status" value="1"/>
</dbReference>
<evidence type="ECO:0000259" key="16">
    <source>
        <dbReference type="PROSITE" id="PS50160"/>
    </source>
</evidence>
<keyword evidence="9 14" id="KW-0233">DNA recombination</keyword>
<dbReference type="EC" id="6.5.1.1" evidence="14"/>
<evidence type="ECO:0000256" key="2">
    <source>
        <dbReference type="ARBA" id="ARBA00007572"/>
    </source>
</evidence>
<keyword evidence="3 14" id="KW-0436">Ligase</keyword>
<evidence type="ECO:0000256" key="12">
    <source>
        <dbReference type="ARBA" id="ARBA00023306"/>
    </source>
</evidence>
<comment type="similarity">
    <text evidence="2 15">Belongs to the ATP-dependent DNA ligase family.</text>
</comment>
<dbReference type="GO" id="GO:0071897">
    <property type="term" value="P:DNA biosynthetic process"/>
    <property type="evidence" value="ECO:0007669"/>
    <property type="project" value="InterPro"/>
</dbReference>
<dbReference type="InterPro" id="IPR012308">
    <property type="entry name" value="DNA_ligase_ATP-dep_N"/>
</dbReference>
<dbReference type="Gene3D" id="1.10.3260.10">
    <property type="entry name" value="DNA ligase, ATP-dependent, N-terminal domain"/>
    <property type="match status" value="1"/>
</dbReference>
<comment type="catalytic activity">
    <reaction evidence="13 14">
        <text>ATP + (deoxyribonucleotide)n-3'-hydroxyl + 5'-phospho-(deoxyribonucleotide)m = (deoxyribonucleotide)n+m + AMP + diphosphate.</text>
        <dbReference type="EC" id="6.5.1.1"/>
    </reaction>
</comment>
<dbReference type="InterPro" id="IPR036599">
    <property type="entry name" value="DNA_ligase_N_sf"/>
</dbReference>
<gene>
    <name evidence="17" type="ORF">HGUI_02720</name>
</gene>
<evidence type="ECO:0000256" key="3">
    <source>
        <dbReference type="ARBA" id="ARBA00022598"/>
    </source>
</evidence>
<keyword evidence="10 14" id="KW-0234">DNA repair</keyword>
<evidence type="ECO:0000256" key="7">
    <source>
        <dbReference type="ARBA" id="ARBA00022763"/>
    </source>
</evidence>
<evidence type="ECO:0000256" key="13">
    <source>
        <dbReference type="ARBA" id="ARBA00034003"/>
    </source>
</evidence>
<dbReference type="Gene3D" id="3.30.1490.70">
    <property type="match status" value="1"/>
</dbReference>
<protein>
    <recommendedName>
        <fullName evidence="14">DNA ligase</fullName>
        <ecNumber evidence="14">6.5.1.1</ecNumber>
    </recommendedName>
</protein>
<dbReference type="GO" id="GO:0003910">
    <property type="term" value="F:DNA ligase (ATP) activity"/>
    <property type="evidence" value="ECO:0007669"/>
    <property type="project" value="UniProtKB-EC"/>
</dbReference>
<dbReference type="InterPro" id="IPR016059">
    <property type="entry name" value="DNA_ligase_ATP-dep_CS"/>
</dbReference>
<comment type="subcellular location">
    <subcellularLocation>
        <location evidence="1">Nucleus</location>
    </subcellularLocation>
</comment>
<keyword evidence="7 14" id="KW-0227">DNA damage</keyword>
<dbReference type="GO" id="GO:0006310">
    <property type="term" value="P:DNA recombination"/>
    <property type="evidence" value="ECO:0007669"/>
    <property type="project" value="UniProtKB-KW"/>
</dbReference>
<dbReference type="SUPFAM" id="SSF56091">
    <property type="entry name" value="DNA ligase/mRNA capping enzyme, catalytic domain"/>
    <property type="match status" value="1"/>
</dbReference>
<dbReference type="Gene3D" id="3.30.470.30">
    <property type="entry name" value="DNA ligase/mRNA capping enzyme"/>
    <property type="match status" value="1"/>
</dbReference>
<reference evidence="18" key="1">
    <citation type="submission" date="2016-11" db="EMBL/GenBank/DDBJ databases">
        <authorList>
            <person name="Guldener U."/>
        </authorList>
    </citation>
    <scope>NUCLEOTIDE SEQUENCE [LARGE SCALE GENOMIC DNA]</scope>
</reference>
<dbReference type="CDD" id="cd07900">
    <property type="entry name" value="Adenylation_DNA_ligase_I_Euk"/>
    <property type="match status" value="1"/>
</dbReference>
<dbReference type="InterPro" id="IPR012309">
    <property type="entry name" value="DNA_ligase_ATP-dep_C"/>
</dbReference>
<dbReference type="Pfam" id="PF01068">
    <property type="entry name" value="DNA_ligase_A_M"/>
    <property type="match status" value="1"/>
</dbReference>
<dbReference type="SUPFAM" id="SSF50249">
    <property type="entry name" value="Nucleic acid-binding proteins"/>
    <property type="match status" value="1"/>
</dbReference>
<accession>A0A1L0B252</accession>
<keyword evidence="4" id="KW-0132">Cell division</keyword>
<dbReference type="PROSITE" id="PS50160">
    <property type="entry name" value="DNA_LIGASE_A3"/>
    <property type="match status" value="1"/>
</dbReference>
<dbReference type="InterPro" id="IPR012310">
    <property type="entry name" value="DNA_ligase_ATP-dep_cent"/>
</dbReference>
<evidence type="ECO:0000313" key="17">
    <source>
        <dbReference type="EMBL" id="SGZ40520.1"/>
    </source>
</evidence>
<keyword evidence="5" id="KW-0235">DNA replication</keyword>
<dbReference type="GO" id="GO:0006281">
    <property type="term" value="P:DNA repair"/>
    <property type="evidence" value="ECO:0007669"/>
    <property type="project" value="UniProtKB-KW"/>
</dbReference>
<evidence type="ECO:0000256" key="1">
    <source>
        <dbReference type="ARBA" id="ARBA00004123"/>
    </source>
</evidence>
<keyword evidence="11" id="KW-0539">Nucleus</keyword>
<keyword evidence="8 14" id="KW-0067">ATP-binding</keyword>
<evidence type="ECO:0000313" key="18">
    <source>
        <dbReference type="Proteomes" id="UP000183365"/>
    </source>
</evidence>
<evidence type="ECO:0000256" key="14">
    <source>
        <dbReference type="RuleBase" id="RU000617"/>
    </source>
</evidence>
<dbReference type="VEuPathDB" id="FungiDB:HGUI_02720"/>
<dbReference type="PANTHER" id="PTHR45674:SF4">
    <property type="entry name" value="DNA LIGASE 1"/>
    <property type="match status" value="1"/>
</dbReference>
<dbReference type="InterPro" id="IPR000977">
    <property type="entry name" value="DNA_ligase_ATP-dep"/>
</dbReference>
<evidence type="ECO:0000256" key="6">
    <source>
        <dbReference type="ARBA" id="ARBA00022741"/>
    </source>
</evidence>
<proteinExistence type="inferred from homology"/>
<dbReference type="InterPro" id="IPR012340">
    <property type="entry name" value="NA-bd_OB-fold"/>
</dbReference>
<dbReference type="CDD" id="cd07969">
    <property type="entry name" value="OBF_DNA_ligase_I"/>
    <property type="match status" value="1"/>
</dbReference>
<dbReference type="GO" id="GO:0051301">
    <property type="term" value="P:cell division"/>
    <property type="evidence" value="ECO:0007669"/>
    <property type="project" value="UniProtKB-KW"/>
</dbReference>
<dbReference type="GO" id="GO:0005524">
    <property type="term" value="F:ATP binding"/>
    <property type="evidence" value="ECO:0007669"/>
    <property type="project" value="UniProtKB-KW"/>
</dbReference>
<keyword evidence="18" id="KW-1185">Reference proteome</keyword>
<dbReference type="GO" id="GO:1903461">
    <property type="term" value="P:Okazaki fragment processing involved in mitotic DNA replication"/>
    <property type="evidence" value="ECO:0007669"/>
    <property type="project" value="TreeGrafter"/>
</dbReference>
<evidence type="ECO:0000256" key="8">
    <source>
        <dbReference type="ARBA" id="ARBA00022840"/>
    </source>
</evidence>
<evidence type="ECO:0000256" key="9">
    <source>
        <dbReference type="ARBA" id="ARBA00023172"/>
    </source>
</evidence>
<dbReference type="OrthoDB" id="206088at2759"/>
<dbReference type="GO" id="GO:0003677">
    <property type="term" value="F:DNA binding"/>
    <property type="evidence" value="ECO:0007669"/>
    <property type="project" value="InterPro"/>
</dbReference>
<organism evidence="17 18">
    <name type="scientific">Hanseniaspora guilliermondii</name>
    <dbReference type="NCBI Taxonomy" id="56406"/>
    <lineage>
        <taxon>Eukaryota</taxon>
        <taxon>Fungi</taxon>
        <taxon>Dikarya</taxon>
        <taxon>Ascomycota</taxon>
        <taxon>Saccharomycotina</taxon>
        <taxon>Saccharomycetes</taxon>
        <taxon>Saccharomycodales</taxon>
        <taxon>Saccharomycodaceae</taxon>
        <taxon>Hanseniaspora</taxon>
    </lineage>
</organism>
<keyword evidence="6 14" id="KW-0547">Nucleotide-binding</keyword>
<dbReference type="Proteomes" id="UP000183365">
    <property type="component" value="Unassembled WGS sequence"/>
</dbReference>
<dbReference type="AlphaFoldDB" id="A0A1L0B252"/>
<dbReference type="SUPFAM" id="SSF117018">
    <property type="entry name" value="ATP-dependent DNA ligase DNA-binding domain"/>
    <property type="match status" value="1"/>
</dbReference>
<dbReference type="NCBIfam" id="TIGR00574">
    <property type="entry name" value="dnl1"/>
    <property type="match status" value="1"/>
</dbReference>
<dbReference type="Pfam" id="PF04679">
    <property type="entry name" value="DNA_ligase_A_C"/>
    <property type="match status" value="1"/>
</dbReference>
<dbReference type="GO" id="GO:0005634">
    <property type="term" value="C:nucleus"/>
    <property type="evidence" value="ECO:0007669"/>
    <property type="project" value="UniProtKB-SubCell"/>
</dbReference>
<dbReference type="PANTHER" id="PTHR45674">
    <property type="entry name" value="DNA LIGASE 1/3 FAMILY MEMBER"/>
    <property type="match status" value="1"/>
</dbReference>
<dbReference type="PROSITE" id="PS00333">
    <property type="entry name" value="DNA_LIGASE_A2"/>
    <property type="match status" value="1"/>
</dbReference>
<dbReference type="EMBL" id="FQNF01000053">
    <property type="protein sequence ID" value="SGZ40520.1"/>
    <property type="molecule type" value="Genomic_DNA"/>
</dbReference>
<dbReference type="FunFam" id="2.40.50.140:FF:000062">
    <property type="entry name" value="DNA ligase"/>
    <property type="match status" value="1"/>
</dbReference>
<sequence>MNKQRTLDFFSKKRKCSTVATTAINNESREINTNLMNALKKPKLESFSSKAQTPFIPVKTYDVKIPFLNLAEVCEVLENTPSRLAKQDKLEDFFDFIIKNDTSQLEVVTNFLLNQLGPEYIQDLELGFGEHLIIKILQESFGYKVASLKTKLKEVGDLGQLTYKLRGEMKTVFAFKSKSDDQQIFIDDAWKALNEIARINTHKEKIGKIRPLLSRMSPVECKFFIRFLEGKLRIGSSNQTIGVSMSRCMLKYDQTRGISKGMDTTEADRVLRKVYSQVPNYAIIIDKFLDVGIKELEFKLTLQPGIPLKPMLAKPCKSALDALSEFNDAKTGEKDEFICEYKYDGERIQFHQLNDGTIKIFSRNSEDMTTKYPELVDFSKFYKNKDEVQSLIIDGEIVAYDVVEDKILPFQILTTRKRKNVEIEDIKVKVCIYVFDILSLNGESLLEKTLEERRKIYMDVFETKKGELQFANNLITDDESEISAFLDQSVQDKCEGLMVKALTGRKSIYQPASRSKFWMKLKKDYLQGIGDSLDLIIMGAYFGKGKRTGFYGGFLLGSYNPDNDEIETCCKIGTGFSDGHLDQLHKILKEYESEIAPSNYIYDSQTKPDIWFSQPKLLLEVLCADLSLSPVYKSAIDITGNNRGISLRFPRMIRIRDDKDYSMATSSEQILEMYQSQANLQ</sequence>
<name>A0A1L0B252_9ASCO</name>
<dbReference type="Pfam" id="PF04675">
    <property type="entry name" value="DNA_ligase_A_N"/>
    <property type="match status" value="1"/>
</dbReference>
<dbReference type="PROSITE" id="PS00697">
    <property type="entry name" value="DNA_LIGASE_A1"/>
    <property type="match status" value="1"/>
</dbReference>
<evidence type="ECO:0000256" key="10">
    <source>
        <dbReference type="ARBA" id="ARBA00023204"/>
    </source>
</evidence>
<evidence type="ECO:0000256" key="4">
    <source>
        <dbReference type="ARBA" id="ARBA00022618"/>
    </source>
</evidence>
<feature type="domain" description="ATP-dependent DNA ligase family profile" evidence="16">
    <location>
        <begin position="423"/>
        <end position="560"/>
    </location>
</feature>